<dbReference type="PRINTS" id="PR00702">
    <property type="entry name" value="ACRIFLAVINRP"/>
</dbReference>
<feature type="transmembrane region" description="Helical" evidence="9">
    <location>
        <begin position="897"/>
        <end position="917"/>
    </location>
</feature>
<dbReference type="NCBIfam" id="TIGR00915">
    <property type="entry name" value="2A0602"/>
    <property type="match status" value="1"/>
</dbReference>
<evidence type="ECO:0000256" key="2">
    <source>
        <dbReference type="ARBA" id="ARBA00010942"/>
    </source>
</evidence>
<evidence type="ECO:0000256" key="7">
    <source>
        <dbReference type="ARBA" id="ARBA00022989"/>
    </source>
</evidence>
<keyword evidence="11" id="KW-1185">Reference proteome</keyword>
<evidence type="ECO:0000256" key="4">
    <source>
        <dbReference type="ARBA" id="ARBA00022475"/>
    </source>
</evidence>
<protein>
    <submittedName>
        <fullName evidence="10">Multidrug efflux RND transporter permease subunit</fullName>
    </submittedName>
</protein>
<evidence type="ECO:0000256" key="9">
    <source>
        <dbReference type="SAM" id="Phobius"/>
    </source>
</evidence>
<dbReference type="SUPFAM" id="SSF82693">
    <property type="entry name" value="Multidrug efflux transporter AcrB pore domain, PN1, PN2, PC1 and PC2 subdomains"/>
    <property type="match status" value="4"/>
</dbReference>
<feature type="transmembrane region" description="Helical" evidence="9">
    <location>
        <begin position="366"/>
        <end position="390"/>
    </location>
</feature>
<dbReference type="SUPFAM" id="SSF82866">
    <property type="entry name" value="Multidrug efflux transporter AcrB transmembrane domain"/>
    <property type="match status" value="2"/>
</dbReference>
<dbReference type="RefSeq" id="WP_284153429.1">
    <property type="nucleotide sequence ID" value="NZ_AP025516.1"/>
</dbReference>
<dbReference type="Gene3D" id="3.30.70.1440">
    <property type="entry name" value="Multidrug efflux transporter AcrB pore domain"/>
    <property type="match status" value="1"/>
</dbReference>
<keyword evidence="6 9" id="KW-0812">Transmembrane</keyword>
<dbReference type="Gene3D" id="3.30.70.1320">
    <property type="entry name" value="Multidrug efflux transporter AcrB pore domain like"/>
    <property type="match status" value="1"/>
</dbReference>
<feature type="transmembrane region" description="Helical" evidence="9">
    <location>
        <begin position="540"/>
        <end position="558"/>
    </location>
</feature>
<dbReference type="InterPro" id="IPR004764">
    <property type="entry name" value="MdtF-like"/>
</dbReference>
<feature type="transmembrane region" description="Helical" evidence="9">
    <location>
        <begin position="972"/>
        <end position="992"/>
    </location>
</feature>
<feature type="transmembrane region" description="Helical" evidence="9">
    <location>
        <begin position="923"/>
        <end position="951"/>
    </location>
</feature>
<feature type="transmembrane region" description="Helical" evidence="9">
    <location>
        <begin position="873"/>
        <end position="890"/>
    </location>
</feature>
<dbReference type="Gene3D" id="3.30.70.1430">
    <property type="entry name" value="Multidrug efflux transporter AcrB pore domain"/>
    <property type="match status" value="2"/>
</dbReference>
<proteinExistence type="inferred from homology"/>
<dbReference type="Gene3D" id="3.30.2090.10">
    <property type="entry name" value="Multidrug efflux transporter AcrB TolC docking domain, DN and DC subdomains"/>
    <property type="match status" value="2"/>
</dbReference>
<reference evidence="10 11" key="1">
    <citation type="submission" date="2022-01" db="EMBL/GenBank/DDBJ databases">
        <title>Desulfofustis limnae sp. nov., a novel mesophilic sulfate-reducing bacterium isolated from marsh soil.</title>
        <authorList>
            <person name="Watanabe M."/>
            <person name="Takahashi A."/>
            <person name="Kojima H."/>
            <person name="Fukui M."/>
        </authorList>
    </citation>
    <scope>NUCLEOTIDE SEQUENCE [LARGE SCALE GENOMIC DNA]</scope>
    <source>
        <strain evidence="10 11">PPLL</strain>
    </source>
</reference>
<feature type="transmembrane region" description="Helical" evidence="9">
    <location>
        <begin position="340"/>
        <end position="359"/>
    </location>
</feature>
<feature type="transmembrane region" description="Helical" evidence="9">
    <location>
        <begin position="1004"/>
        <end position="1027"/>
    </location>
</feature>
<gene>
    <name evidence="10" type="ORF">DPPLL_07010</name>
</gene>
<dbReference type="SUPFAM" id="SSF82714">
    <property type="entry name" value="Multidrug efflux transporter AcrB TolC docking domain, DN and DC subdomains"/>
    <property type="match status" value="2"/>
</dbReference>
<accession>A0ABM7W5W0</accession>
<dbReference type="Pfam" id="PF00873">
    <property type="entry name" value="ACR_tran"/>
    <property type="match status" value="1"/>
</dbReference>
<evidence type="ECO:0000256" key="5">
    <source>
        <dbReference type="ARBA" id="ARBA00022519"/>
    </source>
</evidence>
<keyword evidence="5" id="KW-0997">Cell inner membrane</keyword>
<dbReference type="PANTHER" id="PTHR32063:SF13">
    <property type="entry name" value="MULTIDRUG EFFLUX PUMP SUBUNIT ACRB-RELATED"/>
    <property type="match status" value="1"/>
</dbReference>
<feature type="transmembrane region" description="Helical" evidence="9">
    <location>
        <begin position="12"/>
        <end position="32"/>
    </location>
</feature>
<keyword evidence="7 9" id="KW-1133">Transmembrane helix</keyword>
<dbReference type="InterPro" id="IPR001036">
    <property type="entry name" value="Acrflvin-R"/>
</dbReference>
<feature type="transmembrane region" description="Helical" evidence="9">
    <location>
        <begin position="396"/>
        <end position="416"/>
    </location>
</feature>
<keyword evidence="4" id="KW-1003">Cell membrane</keyword>
<feature type="transmembrane region" description="Helical" evidence="9">
    <location>
        <begin position="470"/>
        <end position="497"/>
    </location>
</feature>
<name>A0ABM7W5W0_9BACT</name>
<dbReference type="PANTHER" id="PTHR32063">
    <property type="match status" value="1"/>
</dbReference>
<evidence type="ECO:0000256" key="3">
    <source>
        <dbReference type="ARBA" id="ARBA00022448"/>
    </source>
</evidence>
<dbReference type="EMBL" id="AP025516">
    <property type="protein sequence ID" value="BDD86336.1"/>
    <property type="molecule type" value="Genomic_DNA"/>
</dbReference>
<evidence type="ECO:0000313" key="11">
    <source>
        <dbReference type="Proteomes" id="UP000830055"/>
    </source>
</evidence>
<evidence type="ECO:0000313" key="10">
    <source>
        <dbReference type="EMBL" id="BDD86336.1"/>
    </source>
</evidence>
<comment type="similarity">
    <text evidence="2">Belongs to the resistance-nodulation-cell division (RND) (TC 2.A.6) family.</text>
</comment>
<dbReference type="InterPro" id="IPR027463">
    <property type="entry name" value="AcrB_DN_DC_subdom"/>
</dbReference>
<organism evidence="10 11">
    <name type="scientific">Desulfofustis limnaeus</name>
    <dbReference type="NCBI Taxonomy" id="2740163"/>
    <lineage>
        <taxon>Bacteria</taxon>
        <taxon>Pseudomonadati</taxon>
        <taxon>Thermodesulfobacteriota</taxon>
        <taxon>Desulfobulbia</taxon>
        <taxon>Desulfobulbales</taxon>
        <taxon>Desulfocapsaceae</taxon>
        <taxon>Desulfofustis</taxon>
    </lineage>
</organism>
<comment type="subcellular location">
    <subcellularLocation>
        <location evidence="1">Cell inner membrane</location>
        <topology evidence="1">Multi-pass membrane protein</topology>
    </subcellularLocation>
</comment>
<dbReference type="Gene3D" id="1.20.1640.10">
    <property type="entry name" value="Multidrug efflux transporter AcrB transmembrane domain"/>
    <property type="match status" value="2"/>
</dbReference>
<sequence>MARFFIDRPIFAWVIAIVIMLAGALSIFRLPVSQYPEIAPPSVRVTTSYPGASAQTVEDSVTQIIEQNMTGLDNLLYMNAQSSSDGSVSITLTFESGTDPDIAQVQVQNKLQQALRLLPQEVQEQGVQVNKSNSTFLMIVGLISTDGNMDQRDLSDFMVSELRDPLSRTPGVGSIQVFGSQYAMRIWLDPHKLTSYQMTPSDVAAAIRAQNNQVAVGDLGGAPSIAGQQVTASMMAQTKLSSPEQFGNILLRVNKDGSQIRLRDVARVEIGGESYAAFGTYNGQPSGGMAIMLATGANALDTSEAVRAKVEELKPFFPAGIDVVYPYDTTTFIKISIEEVAQTLIEAIILVFLVMFLFLQNFRATLIPSIAVPVVLLGTFGIMAAFGFSINTLTMFGMVLAIGLLVDDAIVVVENVERIMSQEGLSPVEATRKSMDQITSALIGIALVLSAVFVPMAFFGGSTGAIYRQFSLTIVSAMALSVLVALILTPALCATMLKPIDPHKHARKRGFFGWFNRTFNRGTDRYQKTVGYALRRTGRFGLIYLLLVGGMVFLFSKLPTSFIPEEDQGVFLTMIQLPAGATLERTQEVINQVRDHYMKNEAENVNAVFAVAGFSFAGSGQNNGMAFAQLKHWDERKRPDQSVNAIIGRAMGRFMQIKEAQIFAFNIPAIPALGLATGFDLYLQDRGNLGHEKLIEARNMLLGMAAQSPDLTRVRPNGMEDTPQYHVDIDFEKAMALGVGVADLNATLSTAWGSNYVNDFIHRGRIKKVYLQADAPYRMQPEDIAIWHVRNNVGEMVPFSTFADGYWSFGSPRLERFNGIPAVEIVGEAAPGKSSGDGMATIANLISQLPPGIGFEWTGASYQEVQSGAQAPALYAISVLVVFLCLAALYESWSVPFSVMLAVPLGVLGALTAAWLRGMENDVYFQVGLLTTIGLSAKNAILIVEFAKALYDKGTDLFEATLAACKLRLRPILMTSMAFMLGVLPLAISTGAGANSRHAIGTGVLGGMISATVLAIVFIPLFFYVVIRVFKTRPRTETEAERSAITPVTES</sequence>
<dbReference type="Proteomes" id="UP000830055">
    <property type="component" value="Chromosome"/>
</dbReference>
<evidence type="ECO:0000256" key="6">
    <source>
        <dbReference type="ARBA" id="ARBA00022692"/>
    </source>
</evidence>
<feature type="transmembrane region" description="Helical" evidence="9">
    <location>
        <begin position="437"/>
        <end position="458"/>
    </location>
</feature>
<dbReference type="NCBIfam" id="NF000282">
    <property type="entry name" value="RND_permease_1"/>
    <property type="match status" value="1"/>
</dbReference>
<evidence type="ECO:0000256" key="1">
    <source>
        <dbReference type="ARBA" id="ARBA00004429"/>
    </source>
</evidence>
<keyword evidence="8 9" id="KW-0472">Membrane</keyword>
<evidence type="ECO:0000256" key="8">
    <source>
        <dbReference type="ARBA" id="ARBA00023136"/>
    </source>
</evidence>
<keyword evidence="3" id="KW-0813">Transport</keyword>